<dbReference type="Proteomes" id="UP000050502">
    <property type="component" value="Unassembled WGS sequence"/>
</dbReference>
<dbReference type="Pfam" id="PF18603">
    <property type="entry name" value="LAL_C2"/>
    <property type="match status" value="1"/>
</dbReference>
<evidence type="ECO:0000313" key="6">
    <source>
        <dbReference type="EMBL" id="KPL89807.1"/>
    </source>
</evidence>
<dbReference type="Pfam" id="PF13535">
    <property type="entry name" value="ATP-grasp_4"/>
    <property type="match status" value="1"/>
</dbReference>
<organism evidence="6 7">
    <name type="scientific">Ardenticatena maritima</name>
    <dbReference type="NCBI Taxonomy" id="872965"/>
    <lineage>
        <taxon>Bacteria</taxon>
        <taxon>Bacillati</taxon>
        <taxon>Chloroflexota</taxon>
        <taxon>Ardenticatenia</taxon>
        <taxon>Ardenticatenales</taxon>
        <taxon>Ardenticatenaceae</taxon>
        <taxon>Ardenticatena</taxon>
    </lineage>
</organism>
<feature type="domain" description="ATP-grasp" evidence="5">
    <location>
        <begin position="112"/>
        <end position="312"/>
    </location>
</feature>
<proteinExistence type="predicted"/>
<gene>
    <name evidence="6" type="ORF">SE16_03660</name>
</gene>
<dbReference type="EMBL" id="LGKN01000003">
    <property type="protein sequence ID" value="KPL89807.1"/>
    <property type="molecule type" value="Genomic_DNA"/>
</dbReference>
<dbReference type="GO" id="GO:0046872">
    <property type="term" value="F:metal ion binding"/>
    <property type="evidence" value="ECO:0007669"/>
    <property type="project" value="InterPro"/>
</dbReference>
<comment type="caution">
    <text evidence="6">The sequence shown here is derived from an EMBL/GenBank/DDBJ whole genome shotgun (WGS) entry which is preliminary data.</text>
</comment>
<name>A0A0P6YJE6_9CHLR</name>
<dbReference type="Gene3D" id="3.40.50.20">
    <property type="match status" value="1"/>
</dbReference>
<keyword evidence="1" id="KW-0436">Ligase</keyword>
<dbReference type="GO" id="GO:0016874">
    <property type="term" value="F:ligase activity"/>
    <property type="evidence" value="ECO:0007669"/>
    <property type="project" value="UniProtKB-KW"/>
</dbReference>
<dbReference type="Pfam" id="PF18130">
    <property type="entry name" value="ATPgrasp_N"/>
    <property type="match status" value="1"/>
</dbReference>
<evidence type="ECO:0000256" key="3">
    <source>
        <dbReference type="ARBA" id="ARBA00022840"/>
    </source>
</evidence>
<reference evidence="6 7" key="1">
    <citation type="submission" date="2015-07" db="EMBL/GenBank/DDBJ databases">
        <title>Whole genome sequence of Ardenticatena maritima DSM 23922.</title>
        <authorList>
            <person name="Hemp J."/>
            <person name="Ward L.M."/>
            <person name="Pace L.A."/>
            <person name="Fischer W.W."/>
        </authorList>
    </citation>
    <scope>NUCLEOTIDE SEQUENCE [LARGE SCALE GENOMIC DNA]</scope>
    <source>
        <strain evidence="6 7">110S</strain>
    </source>
</reference>
<keyword evidence="3 4" id="KW-0067">ATP-binding</keyword>
<dbReference type="GO" id="GO:0005524">
    <property type="term" value="F:ATP binding"/>
    <property type="evidence" value="ECO:0007669"/>
    <property type="project" value="UniProtKB-UniRule"/>
</dbReference>
<dbReference type="SUPFAM" id="SSF56059">
    <property type="entry name" value="Glutathione synthetase ATP-binding domain-like"/>
    <property type="match status" value="1"/>
</dbReference>
<dbReference type="Gene3D" id="3.30.470.20">
    <property type="entry name" value="ATP-grasp fold, B domain"/>
    <property type="match status" value="1"/>
</dbReference>
<evidence type="ECO:0000256" key="4">
    <source>
        <dbReference type="PROSITE-ProRule" id="PRU00409"/>
    </source>
</evidence>
<evidence type="ECO:0000256" key="2">
    <source>
        <dbReference type="ARBA" id="ARBA00022741"/>
    </source>
</evidence>
<dbReference type="PANTHER" id="PTHR43585">
    <property type="entry name" value="FUMIPYRROLE BIOSYNTHESIS PROTEIN C"/>
    <property type="match status" value="1"/>
</dbReference>
<dbReference type="InterPro" id="IPR052032">
    <property type="entry name" value="ATP-dep_AA_Ligase"/>
</dbReference>
<keyword evidence="2 4" id="KW-0547">Nucleotide-binding</keyword>
<protein>
    <recommendedName>
        <fullName evidence="5">ATP-grasp domain-containing protein</fullName>
    </recommendedName>
</protein>
<dbReference type="InterPro" id="IPR041472">
    <property type="entry name" value="BL00235/CARNS1_N"/>
</dbReference>
<accession>A0A0P6YJE6</accession>
<evidence type="ECO:0000313" key="7">
    <source>
        <dbReference type="Proteomes" id="UP000050502"/>
    </source>
</evidence>
<dbReference type="InterPro" id="IPR011761">
    <property type="entry name" value="ATP-grasp"/>
</dbReference>
<evidence type="ECO:0000259" key="5">
    <source>
        <dbReference type="PROSITE" id="PS50975"/>
    </source>
</evidence>
<evidence type="ECO:0000256" key="1">
    <source>
        <dbReference type="ARBA" id="ARBA00022598"/>
    </source>
</evidence>
<dbReference type="InterPro" id="IPR040570">
    <property type="entry name" value="LAL_C2"/>
</dbReference>
<dbReference type="PANTHER" id="PTHR43585:SF2">
    <property type="entry name" value="ATP-GRASP ENZYME FSQD"/>
    <property type="match status" value="1"/>
</dbReference>
<sequence>MVPRILLLVTPHTYRAQSFAAAARKLGIDLVYGVDLPPQLAEMWNVPLALDFRHPEKAADEIAAFAQHTPLDAVLATDDSGTLVAAYANARLGLPGNDPKAALAARNKYVMRTLLAEGGVPVPAFRLVHADDDPTRLAQEVAYPVVVKPLLMSGSRGVIRADDPEAFVAAFNRLRRLLPATETLPGERNILIETYLPGVEVALDGLLIDGVLHILAIFDKPDPLEGPFFEETIYVTPSRLPAETQAAIHTTTQQAVRALGLRHGPVHAELRINDEGVWLIEAAGRTIGGLCSSILQFGVDVCLEEVVLCHAAGLPLPPLEQAPGAAGVMMIPIPRAGILRGYRGVEEAKAVPLIEDVVITARLHYPLVPLPEGESYLGFIFARGETPEEVEAALHQAHACLHFEIEDPLPVLNEPFLPTILNDEKEE</sequence>
<dbReference type="AlphaFoldDB" id="A0A0P6YJE6"/>
<dbReference type="PROSITE" id="PS50975">
    <property type="entry name" value="ATP_GRASP"/>
    <property type="match status" value="1"/>
</dbReference>